<keyword evidence="9" id="KW-1133">Transmembrane helix</keyword>
<keyword evidence="5 7" id="KW-0408">Iron</keyword>
<evidence type="ECO:0000256" key="4">
    <source>
        <dbReference type="ARBA" id="ARBA00023002"/>
    </source>
</evidence>
<dbReference type="EMBL" id="EU349035">
    <property type="protein sequence ID" value="ABY59966.1"/>
    <property type="molecule type" value="Genomic_DNA"/>
</dbReference>
<dbReference type="Gene3D" id="1.10.630.10">
    <property type="entry name" value="Cytochrome P450"/>
    <property type="match status" value="1"/>
</dbReference>
<keyword evidence="9" id="KW-0472">Membrane</keyword>
<proteinExistence type="inferred from homology"/>
<keyword evidence="2 7" id="KW-0349">Heme</keyword>
<dbReference type="PRINTS" id="PR00385">
    <property type="entry name" value="P450"/>
</dbReference>
<evidence type="ECO:0000256" key="5">
    <source>
        <dbReference type="ARBA" id="ARBA00023004"/>
    </source>
</evidence>
<comment type="cofactor">
    <cofactor evidence="7">
        <name>heme</name>
        <dbReference type="ChEBI" id="CHEBI:30413"/>
    </cofactor>
</comment>
<evidence type="ECO:0000256" key="2">
    <source>
        <dbReference type="ARBA" id="ARBA00022617"/>
    </source>
</evidence>
<evidence type="ECO:0000256" key="9">
    <source>
        <dbReference type="SAM" id="Phobius"/>
    </source>
</evidence>
<dbReference type="GO" id="GO:0005506">
    <property type="term" value="F:iron ion binding"/>
    <property type="evidence" value="ECO:0007669"/>
    <property type="project" value="InterPro"/>
</dbReference>
<dbReference type="PRINTS" id="PR00463">
    <property type="entry name" value="EP450I"/>
</dbReference>
<dbReference type="InterPro" id="IPR036396">
    <property type="entry name" value="Cyt_P450_sf"/>
</dbReference>
<feature type="binding site" description="axial binding residue" evidence="7">
    <location>
        <position position="474"/>
    </location>
    <ligand>
        <name>heme</name>
        <dbReference type="ChEBI" id="CHEBI:30413"/>
    </ligand>
    <ligandPart>
        <name>Fe</name>
        <dbReference type="ChEBI" id="CHEBI:18248"/>
    </ligandPart>
</feature>
<dbReference type="SUPFAM" id="SSF48264">
    <property type="entry name" value="Cytochrome P450"/>
    <property type="match status" value="1"/>
</dbReference>
<dbReference type="Pfam" id="PF00067">
    <property type="entry name" value="p450"/>
    <property type="match status" value="1"/>
</dbReference>
<dbReference type="AlphaFoldDB" id="B0FSS3"/>
<dbReference type="InterPro" id="IPR050196">
    <property type="entry name" value="Cytochrome_P450_Monoox"/>
</dbReference>
<sequence>MISLLHLIFGVLLIPIILIIYKVILYPLTRLLYLKYVHLDKVRIFYTYGQGFFPQFKKNLLEKKDSLAFVREMYSKKLQTALFSIGTKVGFIFLDPELIKQVHQNADAFKKNDGSLAITYLFSNSLLFVKGKEWQRQRQFLAKSFNFQDIKNYLPIFKDVSSKIFGLIRNNLEISGTQEIEIVKTCEKVTSEAVFRVFFGQTSQNLMVTSKDGSSTLLAHELVAVVVDSFHMLLHDKLLLIKFTMLGKNSINILPTQSELKLLNRLKEVKRVCLEIVEKRRNELLKDQSQFKNNFLDQYLKETLINQNKLITDEEIIENFIGLFFAGTDTTGNMTGVALYYLSLYPEIQQKAREEIQKVLSSKCNSNENLDELFNSLTFEDLQQLDLINSILKESLRLIPPAPSVFPRIAERDIKIGDFQLKKGDFVNTYFIYNFYNPDQFSNPEVFDPYRWMNQNESQNVFNFTPFSLGPRNCIGQHFGMIEGKCMLIYALLNFDILPNKNQEVKKIMGTIYGFEKDNLVYFKKRNINN</sequence>
<organism evidence="10">
    <name type="scientific">Tetrahymena thermophila</name>
    <dbReference type="NCBI Taxonomy" id="5911"/>
    <lineage>
        <taxon>Eukaryota</taxon>
        <taxon>Sar</taxon>
        <taxon>Alveolata</taxon>
        <taxon>Ciliophora</taxon>
        <taxon>Intramacronucleata</taxon>
        <taxon>Oligohymenophorea</taxon>
        <taxon>Hymenostomatida</taxon>
        <taxon>Tetrahymenina</taxon>
        <taxon>Tetrahymenidae</taxon>
        <taxon>Tetrahymena</taxon>
    </lineage>
</organism>
<evidence type="ECO:0000256" key="7">
    <source>
        <dbReference type="PIRSR" id="PIRSR602401-1"/>
    </source>
</evidence>
<comment type="similarity">
    <text evidence="1 8">Belongs to the cytochrome P450 family.</text>
</comment>
<evidence type="ECO:0000313" key="10">
    <source>
        <dbReference type="EMBL" id="ABY59966.1"/>
    </source>
</evidence>
<keyword evidence="3 7" id="KW-0479">Metal-binding</keyword>
<name>B0FSS3_TETTH</name>
<keyword evidence="4 8" id="KW-0560">Oxidoreductase</keyword>
<gene>
    <name evidence="10" type="primary">CYP</name>
</gene>
<evidence type="ECO:0000256" key="3">
    <source>
        <dbReference type="ARBA" id="ARBA00022723"/>
    </source>
</evidence>
<dbReference type="InterPro" id="IPR001128">
    <property type="entry name" value="Cyt_P450"/>
</dbReference>
<dbReference type="PROSITE" id="PS00086">
    <property type="entry name" value="CYTOCHROME_P450"/>
    <property type="match status" value="1"/>
</dbReference>
<protein>
    <submittedName>
        <fullName evidence="10">Cytochrome P450 monooxygenase CYP5005A8</fullName>
    </submittedName>
</protein>
<dbReference type="GO" id="GO:0020037">
    <property type="term" value="F:heme binding"/>
    <property type="evidence" value="ECO:0007669"/>
    <property type="project" value="InterPro"/>
</dbReference>
<evidence type="ECO:0000256" key="1">
    <source>
        <dbReference type="ARBA" id="ARBA00010617"/>
    </source>
</evidence>
<evidence type="ECO:0000256" key="6">
    <source>
        <dbReference type="ARBA" id="ARBA00023033"/>
    </source>
</evidence>
<feature type="transmembrane region" description="Helical" evidence="9">
    <location>
        <begin position="6"/>
        <end position="25"/>
    </location>
</feature>
<dbReference type="CDD" id="cd20621">
    <property type="entry name" value="CYP5011A1-like"/>
    <property type="match status" value="1"/>
</dbReference>
<keyword evidence="9" id="KW-0812">Transmembrane</keyword>
<reference evidence="10" key="1">
    <citation type="journal article" date="2009" name="BMC Genomics">
        <title>Genome-wide identification and characterization of cytochrome P450 monooxygenase genes in the ciliate Tetrahymena thermophila.</title>
        <authorList>
            <person name="Fu C."/>
            <person name="Xiong J."/>
            <person name="Miao W."/>
        </authorList>
    </citation>
    <scope>NUCLEOTIDE SEQUENCE</scope>
    <source>
        <strain evidence="10">SB210</strain>
    </source>
</reference>
<dbReference type="GO" id="GO:0004497">
    <property type="term" value="F:monooxygenase activity"/>
    <property type="evidence" value="ECO:0007669"/>
    <property type="project" value="UniProtKB-KW"/>
</dbReference>
<dbReference type="InterPro" id="IPR017972">
    <property type="entry name" value="Cyt_P450_CS"/>
</dbReference>
<evidence type="ECO:0000256" key="8">
    <source>
        <dbReference type="RuleBase" id="RU000461"/>
    </source>
</evidence>
<accession>B0FSS3</accession>
<dbReference type="PANTHER" id="PTHR24291">
    <property type="entry name" value="CYTOCHROME P450 FAMILY 4"/>
    <property type="match status" value="1"/>
</dbReference>
<dbReference type="InterPro" id="IPR002401">
    <property type="entry name" value="Cyt_P450_E_grp-I"/>
</dbReference>
<dbReference type="PANTHER" id="PTHR24291:SF50">
    <property type="entry name" value="BIFUNCTIONAL ALBAFLAVENONE MONOOXYGENASE_TERPENE SYNTHASE"/>
    <property type="match status" value="1"/>
</dbReference>
<keyword evidence="6 8" id="KW-0503">Monooxygenase</keyword>
<dbReference type="GO" id="GO:0016705">
    <property type="term" value="F:oxidoreductase activity, acting on paired donors, with incorporation or reduction of molecular oxygen"/>
    <property type="evidence" value="ECO:0007669"/>
    <property type="project" value="InterPro"/>
</dbReference>